<gene>
    <name evidence="1" type="ORF">GGR23_004409</name>
</gene>
<keyword evidence="2" id="KW-1185">Reference proteome</keyword>
<evidence type="ECO:0000313" key="1">
    <source>
        <dbReference type="EMBL" id="MBB4067178.1"/>
    </source>
</evidence>
<dbReference type="RefSeq" id="WP_183368418.1">
    <property type="nucleotide sequence ID" value="NZ_JACIEZ010000016.1"/>
</dbReference>
<dbReference type="EMBL" id="JACIEZ010000016">
    <property type="protein sequence ID" value="MBB4067178.1"/>
    <property type="molecule type" value="Genomic_DNA"/>
</dbReference>
<evidence type="ECO:0000313" key="2">
    <source>
        <dbReference type="Proteomes" id="UP000528286"/>
    </source>
</evidence>
<organism evidence="1 2">
    <name type="scientific">Gellertiella hungarica</name>
    <dbReference type="NCBI Taxonomy" id="1572859"/>
    <lineage>
        <taxon>Bacteria</taxon>
        <taxon>Pseudomonadati</taxon>
        <taxon>Pseudomonadota</taxon>
        <taxon>Alphaproteobacteria</taxon>
        <taxon>Hyphomicrobiales</taxon>
        <taxon>Rhizobiaceae</taxon>
        <taxon>Gellertiella</taxon>
    </lineage>
</organism>
<name>A0A7W6NMP0_9HYPH</name>
<protein>
    <submittedName>
        <fullName evidence="1">Uncharacterized protein</fullName>
    </submittedName>
</protein>
<accession>A0A7W6NMP0</accession>
<comment type="caution">
    <text evidence="1">The sequence shown here is derived from an EMBL/GenBank/DDBJ whole genome shotgun (WGS) entry which is preliminary data.</text>
</comment>
<proteinExistence type="predicted"/>
<sequence length="102" mass="11825">MPNPWLGTEPEILIPRLERLTRDLEDIARKNHRMTGSAVLLEDFFLCQRAVPCLAGHMFGHPEIDNGSPGFTSELFYLDHERRVARTLSRWYRLGGAKEFKK</sequence>
<dbReference type="Proteomes" id="UP000528286">
    <property type="component" value="Unassembled WGS sequence"/>
</dbReference>
<reference evidence="1 2" key="1">
    <citation type="submission" date="2020-08" db="EMBL/GenBank/DDBJ databases">
        <title>Genomic Encyclopedia of Type Strains, Phase IV (KMG-IV): sequencing the most valuable type-strain genomes for metagenomic binning, comparative biology and taxonomic classification.</title>
        <authorList>
            <person name="Goeker M."/>
        </authorList>
    </citation>
    <scope>NUCLEOTIDE SEQUENCE [LARGE SCALE GENOMIC DNA]</scope>
    <source>
        <strain evidence="1 2">DSM 29853</strain>
    </source>
</reference>
<dbReference type="AlphaFoldDB" id="A0A7W6NMP0"/>